<dbReference type="InterPro" id="IPR051350">
    <property type="entry name" value="WD_repeat-ST_regulator"/>
</dbReference>
<organism evidence="5">
    <name type="scientific">Hydatigena taeniaeformis</name>
    <name type="common">Feline tapeworm</name>
    <name type="synonym">Taenia taeniaeformis</name>
    <dbReference type="NCBI Taxonomy" id="6205"/>
    <lineage>
        <taxon>Eukaryota</taxon>
        <taxon>Metazoa</taxon>
        <taxon>Spiralia</taxon>
        <taxon>Lophotrochozoa</taxon>
        <taxon>Platyhelminthes</taxon>
        <taxon>Cestoda</taxon>
        <taxon>Eucestoda</taxon>
        <taxon>Cyclophyllidea</taxon>
        <taxon>Taeniidae</taxon>
        <taxon>Hydatigera</taxon>
    </lineage>
</organism>
<dbReference type="SUPFAM" id="SSF50978">
    <property type="entry name" value="WD40 repeat-like"/>
    <property type="match status" value="1"/>
</dbReference>
<reference evidence="3 4" key="2">
    <citation type="submission" date="2018-11" db="EMBL/GenBank/DDBJ databases">
        <authorList>
            <consortium name="Pathogen Informatics"/>
        </authorList>
    </citation>
    <scope>NUCLEOTIDE SEQUENCE [LARGE SCALE GENOMIC DNA]</scope>
</reference>
<dbReference type="GO" id="GO:0005634">
    <property type="term" value="C:nucleus"/>
    <property type="evidence" value="ECO:0007669"/>
    <property type="project" value="TreeGrafter"/>
</dbReference>
<dbReference type="OrthoDB" id="1932312at2759"/>
<dbReference type="Proteomes" id="UP000274429">
    <property type="component" value="Unassembled WGS sequence"/>
</dbReference>
<dbReference type="AlphaFoldDB" id="A0A0R3X1A3"/>
<dbReference type="SMART" id="SM00320">
    <property type="entry name" value="WD40"/>
    <property type="match status" value="4"/>
</dbReference>
<proteinExistence type="predicted"/>
<dbReference type="WBParaSite" id="TTAC_0000696601-mRNA-1">
    <property type="protein sequence ID" value="TTAC_0000696601-mRNA-1"/>
    <property type="gene ID" value="TTAC_0000696601"/>
</dbReference>
<keyword evidence="2" id="KW-0677">Repeat</keyword>
<dbReference type="InterPro" id="IPR036322">
    <property type="entry name" value="WD40_repeat_dom_sf"/>
</dbReference>
<dbReference type="EMBL" id="UYWX01020334">
    <property type="protein sequence ID" value="VDM31241.1"/>
    <property type="molecule type" value="Genomic_DNA"/>
</dbReference>
<sequence length="570" mass="62601">MTESQQFSSSQFSSVECWQKVIALDVSYLHKRSRAAPHLNPTRWNVYLRRRYQLSQNVPVTFPVDRSEYLFIRQNLLALKYGPTSRSPSNAGTITPTTGTMAYDVLHLDNQQRHSLSYFSSSSNSQLHLSEASPDRRIENEPPVSKGYAFAGIETIFDHHKDSVTRIRFAHNDSYRLAIASADGTASICHISRSTEEEAGISHKIDYLEPPSSDATPATVPTPLAALMDVAWSLANDFVATVSLDASLCLWDVQRQGCLTRHFRDVASPGGGLLVCEFHPVNNNYLVLGDTLGLVQVRILLLGSLKRDALISQVLNLSTGRVVKNGRDKLHAPPRMRIRLPPCRDRTDLSHHLGRGCVTALAFDPHSCCLWVGTDLGVIQAYSCSETTGTLTRLSRLSVSPPPSTPLLPSVTSLAFCSWLSHEDSSSYLLVNAAGVGLLLYHARPDNGELEVHQHFELPHSPLCNPPVTNYGLHLLHSCFAPLISFRSSGTACVISASEDKGSVYVFEVPTNATLAQHGKRSGAVVTRLQGHDCEVGRTVIDVNLSWDESFLASADEAGVVILWKRQATN</sequence>
<gene>
    <name evidence="3" type="ORF">TTAC_LOCUS6951</name>
</gene>
<dbReference type="STRING" id="6205.A0A0R3X1A3"/>
<dbReference type="GO" id="GO:1990841">
    <property type="term" value="F:promoter-specific chromatin binding"/>
    <property type="evidence" value="ECO:0007669"/>
    <property type="project" value="TreeGrafter"/>
</dbReference>
<name>A0A0R3X1A3_HYDTA</name>
<keyword evidence="1" id="KW-0853">WD repeat</keyword>
<keyword evidence="4" id="KW-1185">Reference proteome</keyword>
<dbReference type="Pfam" id="PF00400">
    <property type="entry name" value="WD40"/>
    <property type="match status" value="2"/>
</dbReference>
<dbReference type="PANTHER" id="PTHR22838">
    <property type="entry name" value="WD REPEAT PROTEIN 26-RELATED"/>
    <property type="match status" value="1"/>
</dbReference>
<evidence type="ECO:0000256" key="2">
    <source>
        <dbReference type="ARBA" id="ARBA00022737"/>
    </source>
</evidence>
<accession>A0A0R3X1A3</accession>
<dbReference type="InterPro" id="IPR001680">
    <property type="entry name" value="WD40_rpt"/>
</dbReference>
<dbReference type="InterPro" id="IPR015943">
    <property type="entry name" value="WD40/YVTN_repeat-like_dom_sf"/>
</dbReference>
<reference evidence="5" key="1">
    <citation type="submission" date="2017-02" db="UniProtKB">
        <authorList>
            <consortium name="WormBaseParasite"/>
        </authorList>
    </citation>
    <scope>IDENTIFICATION</scope>
</reference>
<dbReference type="Gene3D" id="2.130.10.10">
    <property type="entry name" value="YVTN repeat-like/Quinoprotein amine dehydrogenase"/>
    <property type="match status" value="2"/>
</dbReference>
<dbReference type="PANTHER" id="PTHR22838:SF4">
    <property type="entry name" value="WD REPEAT-CONTAINING PROTEIN 13"/>
    <property type="match status" value="1"/>
</dbReference>
<protein>
    <submittedName>
        <fullName evidence="5">WD_REPEATS_REGION domain-containing protein</fullName>
    </submittedName>
</protein>
<evidence type="ECO:0000313" key="4">
    <source>
        <dbReference type="Proteomes" id="UP000274429"/>
    </source>
</evidence>
<evidence type="ECO:0000313" key="5">
    <source>
        <dbReference type="WBParaSite" id="TTAC_0000696601-mRNA-1"/>
    </source>
</evidence>
<evidence type="ECO:0000256" key="1">
    <source>
        <dbReference type="ARBA" id="ARBA00022574"/>
    </source>
</evidence>
<evidence type="ECO:0000313" key="3">
    <source>
        <dbReference type="EMBL" id="VDM31241.1"/>
    </source>
</evidence>